<reference evidence="3" key="1">
    <citation type="submission" date="2023-03" db="EMBL/GenBank/DDBJ databases">
        <authorList>
            <person name="Steffen K."/>
            <person name="Cardenas P."/>
        </authorList>
    </citation>
    <scope>NUCLEOTIDE SEQUENCE</scope>
</reference>
<feature type="compositionally biased region" description="Low complexity" evidence="1">
    <location>
        <begin position="108"/>
        <end position="129"/>
    </location>
</feature>
<comment type="caution">
    <text evidence="3">The sequence shown here is derived from an EMBL/GenBank/DDBJ whole genome shotgun (WGS) entry which is preliminary data.</text>
</comment>
<evidence type="ECO:0008006" key="5">
    <source>
        <dbReference type="Google" id="ProtNLM"/>
    </source>
</evidence>
<dbReference type="AlphaFoldDB" id="A0AA35XI44"/>
<keyword evidence="2" id="KW-0812">Transmembrane</keyword>
<evidence type="ECO:0000313" key="4">
    <source>
        <dbReference type="Proteomes" id="UP001174909"/>
    </source>
</evidence>
<feature type="transmembrane region" description="Helical" evidence="2">
    <location>
        <begin position="137"/>
        <end position="164"/>
    </location>
</feature>
<evidence type="ECO:0000256" key="1">
    <source>
        <dbReference type="SAM" id="MobiDB-lite"/>
    </source>
</evidence>
<dbReference type="InterPro" id="IPR003961">
    <property type="entry name" value="FN3_dom"/>
</dbReference>
<feature type="region of interest" description="Disordered" evidence="1">
    <location>
        <begin position="172"/>
        <end position="197"/>
    </location>
</feature>
<dbReference type="InterPro" id="IPR013783">
    <property type="entry name" value="Ig-like_fold"/>
</dbReference>
<protein>
    <recommendedName>
        <fullName evidence="5">Fibronectin type-III domain-containing protein</fullName>
    </recommendedName>
</protein>
<proteinExistence type="predicted"/>
<dbReference type="Gene3D" id="2.60.40.10">
    <property type="entry name" value="Immunoglobulins"/>
    <property type="match status" value="1"/>
</dbReference>
<feature type="region of interest" description="Disordered" evidence="1">
    <location>
        <begin position="105"/>
        <end position="129"/>
    </location>
</feature>
<name>A0AA35XI44_GEOBA</name>
<organism evidence="3 4">
    <name type="scientific">Geodia barretti</name>
    <name type="common">Barrett's horny sponge</name>
    <dbReference type="NCBI Taxonomy" id="519541"/>
    <lineage>
        <taxon>Eukaryota</taxon>
        <taxon>Metazoa</taxon>
        <taxon>Porifera</taxon>
        <taxon>Demospongiae</taxon>
        <taxon>Heteroscleromorpha</taxon>
        <taxon>Tetractinellida</taxon>
        <taxon>Astrophorina</taxon>
        <taxon>Geodiidae</taxon>
        <taxon>Geodia</taxon>
    </lineage>
</organism>
<keyword evidence="4" id="KW-1185">Reference proteome</keyword>
<dbReference type="InterPro" id="IPR036116">
    <property type="entry name" value="FN3_sf"/>
</dbReference>
<keyword evidence="2" id="KW-1133">Transmembrane helix</keyword>
<gene>
    <name evidence="3" type="ORF">GBAR_LOCUS31727</name>
</gene>
<dbReference type="Proteomes" id="UP001174909">
    <property type="component" value="Unassembled WGS sequence"/>
</dbReference>
<dbReference type="CDD" id="cd00063">
    <property type="entry name" value="FN3"/>
    <property type="match status" value="1"/>
</dbReference>
<evidence type="ECO:0000313" key="3">
    <source>
        <dbReference type="EMBL" id="CAI8058359.1"/>
    </source>
</evidence>
<dbReference type="SUPFAM" id="SSF49265">
    <property type="entry name" value="Fibronectin type III"/>
    <property type="match status" value="1"/>
</dbReference>
<evidence type="ECO:0000256" key="2">
    <source>
        <dbReference type="SAM" id="Phobius"/>
    </source>
</evidence>
<accession>A0AA35XI44</accession>
<keyword evidence="2" id="KW-0472">Membrane</keyword>
<dbReference type="EMBL" id="CASHTH010004507">
    <property type="protein sequence ID" value="CAI8058359.1"/>
    <property type="molecule type" value="Genomic_DNA"/>
</dbReference>
<feature type="compositionally biased region" description="Low complexity" evidence="1">
    <location>
        <begin position="172"/>
        <end position="185"/>
    </location>
</feature>
<sequence>MNYYSIVVLVFSTRCSPGDGGCFGCHTNRHNPQVESGRLQPHQRGCHRLQVEVQGGGEWGGEDPAVSGEATLEAVVTGLRPGGLYSLRVAAMNSAGEGTYAQSVRAATQTTTNSLETSTSPESSTSPETTWESCTEALVMTGCIGFIVGIVATLLVALPTFLLCCRRKLKMSSYGGSSDGGSIDDPVQEEEEKKTTNGDMVLSENSAYASTTVISPAANSYQDMAHSYQDLVIYEHVK</sequence>